<feature type="region of interest" description="Disordered" evidence="2">
    <location>
        <begin position="14"/>
        <end position="37"/>
    </location>
</feature>
<evidence type="ECO:0000313" key="3">
    <source>
        <dbReference type="EMBL" id="KAJ4966818.1"/>
    </source>
</evidence>
<organism evidence="3 4">
    <name type="scientific">Protea cynaroides</name>
    <dbReference type="NCBI Taxonomy" id="273540"/>
    <lineage>
        <taxon>Eukaryota</taxon>
        <taxon>Viridiplantae</taxon>
        <taxon>Streptophyta</taxon>
        <taxon>Embryophyta</taxon>
        <taxon>Tracheophyta</taxon>
        <taxon>Spermatophyta</taxon>
        <taxon>Magnoliopsida</taxon>
        <taxon>Proteales</taxon>
        <taxon>Proteaceae</taxon>
        <taxon>Protea</taxon>
    </lineage>
</organism>
<comment type="caution">
    <text evidence="3">The sequence shown here is derived from an EMBL/GenBank/DDBJ whole genome shotgun (WGS) entry which is preliminary data.</text>
</comment>
<reference evidence="3" key="1">
    <citation type="journal article" date="2023" name="Plant J.">
        <title>The genome of the king protea, Protea cynaroides.</title>
        <authorList>
            <person name="Chang J."/>
            <person name="Duong T.A."/>
            <person name="Schoeman C."/>
            <person name="Ma X."/>
            <person name="Roodt D."/>
            <person name="Barker N."/>
            <person name="Li Z."/>
            <person name="Van de Peer Y."/>
            <person name="Mizrachi E."/>
        </authorList>
    </citation>
    <scope>NUCLEOTIDE SEQUENCE</scope>
    <source>
        <tissue evidence="3">Young leaves</tissue>
    </source>
</reference>
<evidence type="ECO:0000313" key="4">
    <source>
        <dbReference type="Proteomes" id="UP001141806"/>
    </source>
</evidence>
<proteinExistence type="predicted"/>
<evidence type="ECO:0000256" key="2">
    <source>
        <dbReference type="SAM" id="MobiDB-lite"/>
    </source>
</evidence>
<name>A0A9Q0KA95_9MAGN</name>
<protein>
    <submittedName>
        <fullName evidence="3">Uncharacterized protein</fullName>
    </submittedName>
</protein>
<keyword evidence="1" id="KW-0175">Coiled coil</keyword>
<feature type="coiled-coil region" evidence="1">
    <location>
        <begin position="108"/>
        <end position="166"/>
    </location>
</feature>
<evidence type="ECO:0000256" key="1">
    <source>
        <dbReference type="SAM" id="Coils"/>
    </source>
</evidence>
<sequence length="190" mass="21168">MRPWIKGEAAAIVDALADPPRDEPPGEIPTSPRDPINFEEVGKTLNVEGSLKTEKFHEGPRAVKLTNCQSKTVADLLAKVEKEKRVEDEASKKLKTKNDSTLGTSKTVAALLAKAKALRSQLLEYQALEKVKKERNGYAIALEILEVGLTNEVRDLRDKLKAIEKDQDHYRVALFQSKDLVDGQHKSLQD</sequence>
<keyword evidence="4" id="KW-1185">Reference proteome</keyword>
<dbReference type="EMBL" id="JAMYWD010000007">
    <property type="protein sequence ID" value="KAJ4966818.1"/>
    <property type="molecule type" value="Genomic_DNA"/>
</dbReference>
<dbReference type="Proteomes" id="UP001141806">
    <property type="component" value="Unassembled WGS sequence"/>
</dbReference>
<accession>A0A9Q0KA95</accession>
<dbReference type="AlphaFoldDB" id="A0A9Q0KA95"/>
<gene>
    <name evidence="3" type="ORF">NE237_018667</name>
</gene>